<keyword evidence="5" id="KW-0175">Coiled coil</keyword>
<dbReference type="EMBL" id="JAENGY010000391">
    <property type="protein sequence ID" value="KAG6964120.1"/>
    <property type="molecule type" value="Genomic_DNA"/>
</dbReference>
<accession>A0A8J5J9A7</accession>
<proteinExistence type="inferred from homology"/>
<dbReference type="CDD" id="cd11064">
    <property type="entry name" value="CYP86A"/>
    <property type="match status" value="1"/>
</dbReference>
<dbReference type="AlphaFoldDB" id="A0A8J5J9A7"/>
<keyword evidence="3" id="KW-0560">Oxidoreductase</keyword>
<dbReference type="InterPro" id="IPR017972">
    <property type="entry name" value="Cyt_P450_CS"/>
</dbReference>
<dbReference type="PANTHER" id="PTHR24296">
    <property type="entry name" value="CYTOCHROME P450"/>
    <property type="match status" value="1"/>
</dbReference>
<dbReference type="GO" id="GO:0016705">
    <property type="term" value="F:oxidoreductase activity, acting on paired donors, with incorporation or reduction of molecular oxygen"/>
    <property type="evidence" value="ECO:0007669"/>
    <property type="project" value="InterPro"/>
</dbReference>
<evidence type="ECO:0000313" key="7">
    <source>
        <dbReference type="Proteomes" id="UP000709295"/>
    </source>
</evidence>
<protein>
    <recommendedName>
        <fullName evidence="8">Cytochrome P450</fullName>
    </recommendedName>
</protein>
<dbReference type="InterPro" id="IPR001128">
    <property type="entry name" value="Cyt_P450"/>
</dbReference>
<dbReference type="Pfam" id="PF00067">
    <property type="entry name" value="p450"/>
    <property type="match status" value="1"/>
</dbReference>
<evidence type="ECO:0000256" key="2">
    <source>
        <dbReference type="ARBA" id="ARBA00022723"/>
    </source>
</evidence>
<evidence type="ECO:0000256" key="4">
    <source>
        <dbReference type="ARBA" id="ARBA00023004"/>
    </source>
</evidence>
<dbReference type="GO" id="GO:0020037">
    <property type="term" value="F:heme binding"/>
    <property type="evidence" value="ECO:0007669"/>
    <property type="project" value="InterPro"/>
</dbReference>
<comment type="caution">
    <text evidence="6">The sequence shown here is derived from an EMBL/GenBank/DDBJ whole genome shotgun (WGS) entry which is preliminary data.</text>
</comment>
<feature type="coiled-coil region" evidence="5">
    <location>
        <begin position="737"/>
        <end position="764"/>
    </location>
</feature>
<keyword evidence="2" id="KW-0479">Metal-binding</keyword>
<organism evidence="6 7">
    <name type="scientific">Phytophthora aleatoria</name>
    <dbReference type="NCBI Taxonomy" id="2496075"/>
    <lineage>
        <taxon>Eukaryota</taxon>
        <taxon>Sar</taxon>
        <taxon>Stramenopiles</taxon>
        <taxon>Oomycota</taxon>
        <taxon>Peronosporomycetes</taxon>
        <taxon>Peronosporales</taxon>
        <taxon>Peronosporaceae</taxon>
        <taxon>Phytophthora</taxon>
    </lineage>
</organism>
<name>A0A8J5J9A7_9STRA</name>
<gene>
    <name evidence="6" type="ORF">JG688_00007835</name>
</gene>
<dbReference type="PROSITE" id="PS00086">
    <property type="entry name" value="CYTOCHROME_P450"/>
    <property type="match status" value="1"/>
</dbReference>
<keyword evidence="7" id="KW-1185">Reference proteome</keyword>
<reference evidence="6" key="1">
    <citation type="submission" date="2021-01" db="EMBL/GenBank/DDBJ databases">
        <title>Phytophthora aleatoria, a newly-described species from Pinus radiata is distinct from Phytophthora cactorum isolates based on comparative genomics.</title>
        <authorList>
            <person name="Mcdougal R."/>
            <person name="Panda P."/>
            <person name="Williams N."/>
            <person name="Studholme D.J."/>
        </authorList>
    </citation>
    <scope>NUCLEOTIDE SEQUENCE</scope>
    <source>
        <strain evidence="6">NZFS 4037</strain>
    </source>
</reference>
<sequence length="852" mass="97617">MWSSASHDGTQQSALLALGALTAIYASWKHLNMSVPLPDPGMENLFRPASTLPILGNTLDVLLFNRYRMSDWINDQTDASEGKPWILQLLFQPPWVVLSMPHDLHDVFVDKFDVFEKGGTLRDISFDVLGYGLLNVNGDKWKQQRRAASHLFSTKSVREVMAPIIREKTLQLRDVLAQCADREQSVSMKSLLGKFTSDVFTRIGFGVELNQLGGAVLVDETHPLDIALHAVQNRFQTPMWMWKLARFFNIGAEKRLRDNMKIVNDMVHDIMVQSITEKTPNNERKSLLTLLMNDNVNADPRELQDTAVNFFIAGKDTTSFSLSWLIVMMNRHPRVLEKIREEIRSVLPGLSTGEIDAPRLEDTQKLVYLDAAVKESVRLWSVSTYRCTTRDTTLTDGGFIKKGTVVVVSKYAAARRTNVWGKDAAEYRPERWFDEKTGEPKNISPPKFITFSTGPRKCIGMRLAMLEMKTVMAVLFSRFDIETVEDPFKITYDFSFVLPVKVPVQLRDDLQFAIMKAEQLTVLDSRAPAGSKNNPMDIKSLVDVFTVFGFSADDIIDKHDQCTIFKKIRAELDDLLRDLSLNTKKYDKAIVLRDRLRLIKREFVEMQGTYESRRQEKETQQFSRGIVLAKQRSDVLYAADTDNYEREILHRQEELKKTHEVERAQLETYLNKLQEPHVKFSKLLLELKNTEKSLAKLKLFEDAKNVFVRVDSMERGERALNAAKFEKFKENKRALLLQKQQQELAEAEEKLTEKRYVVQRANENHRKMEVQRMKNLKVDMKHEHTMDMHSKKVFSTNAVAAVRKSHSATSSTYRGQQLLSTVQGKRLEVASLCLLHDSENGVAPPGSIIYTG</sequence>
<evidence type="ECO:0000256" key="5">
    <source>
        <dbReference type="SAM" id="Coils"/>
    </source>
</evidence>
<dbReference type="GO" id="GO:0005506">
    <property type="term" value="F:iron ion binding"/>
    <property type="evidence" value="ECO:0007669"/>
    <property type="project" value="InterPro"/>
</dbReference>
<dbReference type="Proteomes" id="UP000709295">
    <property type="component" value="Unassembled WGS sequence"/>
</dbReference>
<comment type="similarity">
    <text evidence="1">Belongs to the cytochrome P450 family.</text>
</comment>
<evidence type="ECO:0000313" key="6">
    <source>
        <dbReference type="EMBL" id="KAG6964120.1"/>
    </source>
</evidence>
<evidence type="ECO:0000256" key="3">
    <source>
        <dbReference type="ARBA" id="ARBA00023002"/>
    </source>
</evidence>
<dbReference type="GO" id="GO:0004497">
    <property type="term" value="F:monooxygenase activity"/>
    <property type="evidence" value="ECO:0007669"/>
    <property type="project" value="InterPro"/>
</dbReference>
<evidence type="ECO:0008006" key="8">
    <source>
        <dbReference type="Google" id="ProtNLM"/>
    </source>
</evidence>
<keyword evidence="4" id="KW-0408">Iron</keyword>
<evidence type="ECO:0000256" key="1">
    <source>
        <dbReference type="ARBA" id="ARBA00010617"/>
    </source>
</evidence>